<protein>
    <submittedName>
        <fullName evidence="1">Uncharacterized protein</fullName>
    </submittedName>
</protein>
<dbReference type="AlphaFoldDB" id="A0AAP8KTE6"/>
<organism evidence="1 2">
    <name type="scientific">Bacillus mycoides</name>
    <dbReference type="NCBI Taxonomy" id="1405"/>
    <lineage>
        <taxon>Bacteria</taxon>
        <taxon>Bacillati</taxon>
        <taxon>Bacillota</taxon>
        <taxon>Bacilli</taxon>
        <taxon>Bacillales</taxon>
        <taxon>Bacillaceae</taxon>
        <taxon>Bacillus</taxon>
        <taxon>Bacillus cereus group</taxon>
    </lineage>
</organism>
<comment type="caution">
    <text evidence="1">The sequence shown here is derived from an EMBL/GenBank/DDBJ whole genome shotgun (WGS) entry which is preliminary data.</text>
</comment>
<reference evidence="1 2" key="1">
    <citation type="submission" date="2016-10" db="EMBL/GenBank/DDBJ databases">
        <title>Genome Sequence of Bacillus weihenstephanensis GM6LP.</title>
        <authorList>
            <person name="Poehlein A."/>
            <person name="Wemheuer F."/>
            <person name="Hollensteiner J."/>
            <person name="Wemheuer B."/>
        </authorList>
    </citation>
    <scope>NUCLEOTIDE SEQUENCE [LARGE SCALE GENOMIC DNA]</scope>
    <source>
        <strain evidence="1 2">GM6LP</strain>
    </source>
</reference>
<gene>
    <name evidence="1" type="ORF">BACWE_37190</name>
</gene>
<evidence type="ECO:0000313" key="1">
    <source>
        <dbReference type="EMBL" id="PJN69441.1"/>
    </source>
</evidence>
<accession>A0AAP8KTE6</accession>
<evidence type="ECO:0000313" key="2">
    <source>
        <dbReference type="Proteomes" id="UP000236165"/>
    </source>
</evidence>
<name>A0AAP8KTE6_BACMY</name>
<proteinExistence type="predicted"/>
<dbReference type="EMBL" id="MKZQ01000046">
    <property type="protein sequence ID" value="PJN69441.1"/>
    <property type="molecule type" value="Genomic_DNA"/>
</dbReference>
<sequence>MRMGQKLPTEGVSNAELNTSDSIKKIINDSGYSVDEFVELLHPDRVLNDNEKTVVDKIRNEIGVPDVGIKMKKQSHKVIYISIYMMKNIQA</sequence>
<dbReference type="Proteomes" id="UP000236165">
    <property type="component" value="Unassembled WGS sequence"/>
</dbReference>